<dbReference type="InterPro" id="IPR038221">
    <property type="entry name" value="YidC_periplasmic_sf"/>
</dbReference>
<keyword evidence="7 13" id="KW-0653">Protein transport</keyword>
<comment type="subcellular location">
    <subcellularLocation>
        <location evidence="1">Cell inner membrane</location>
        <topology evidence="1">Multi-pass membrane protein</topology>
    </subcellularLocation>
    <subcellularLocation>
        <location evidence="13">Cell membrane</location>
        <topology evidence="13">Multi-pass membrane protein</topology>
    </subcellularLocation>
</comment>
<evidence type="ECO:0000313" key="16">
    <source>
        <dbReference type="EMBL" id="AZQ62454.1"/>
    </source>
</evidence>
<organism evidence="16 17">
    <name type="scientific">Flammeovirga pectinis</name>
    <dbReference type="NCBI Taxonomy" id="2494373"/>
    <lineage>
        <taxon>Bacteria</taxon>
        <taxon>Pseudomonadati</taxon>
        <taxon>Bacteroidota</taxon>
        <taxon>Cytophagia</taxon>
        <taxon>Cytophagales</taxon>
        <taxon>Flammeovirgaceae</taxon>
        <taxon>Flammeovirga</taxon>
    </lineage>
</organism>
<proteinExistence type="inferred from homology"/>
<dbReference type="PANTHER" id="PTHR12428">
    <property type="entry name" value="OXA1"/>
    <property type="match status" value="1"/>
</dbReference>
<dbReference type="KEGG" id="fll:EI427_09445"/>
<evidence type="ECO:0000256" key="7">
    <source>
        <dbReference type="ARBA" id="ARBA00022927"/>
    </source>
</evidence>
<dbReference type="GO" id="GO:0015031">
    <property type="term" value="P:protein transport"/>
    <property type="evidence" value="ECO:0007669"/>
    <property type="project" value="UniProtKB-KW"/>
</dbReference>
<feature type="transmembrane region" description="Helical" evidence="13">
    <location>
        <begin position="355"/>
        <end position="377"/>
    </location>
</feature>
<dbReference type="OrthoDB" id="9780552at2"/>
<dbReference type="CDD" id="cd19961">
    <property type="entry name" value="EcYidC-like_peri"/>
    <property type="match status" value="1"/>
</dbReference>
<dbReference type="Pfam" id="PF14849">
    <property type="entry name" value="YidC_periplas"/>
    <property type="match status" value="1"/>
</dbReference>
<evidence type="ECO:0000256" key="10">
    <source>
        <dbReference type="ARBA" id="ARBA00023186"/>
    </source>
</evidence>
<evidence type="ECO:0000256" key="8">
    <source>
        <dbReference type="ARBA" id="ARBA00022989"/>
    </source>
</evidence>
<dbReference type="InterPro" id="IPR028053">
    <property type="entry name" value="Membr_insert_YidC_N"/>
</dbReference>
<dbReference type="PANTHER" id="PTHR12428:SF65">
    <property type="entry name" value="CYTOCHROME C OXIDASE ASSEMBLY PROTEIN COX18, MITOCHONDRIAL"/>
    <property type="match status" value="1"/>
</dbReference>
<dbReference type="NCBIfam" id="NF002356">
    <property type="entry name" value="PRK01318.2-3"/>
    <property type="match status" value="1"/>
</dbReference>
<dbReference type="NCBIfam" id="TIGR03592">
    <property type="entry name" value="yidC_oxa1_cterm"/>
    <property type="match status" value="1"/>
</dbReference>
<feature type="domain" description="Membrane insertase YidC/Oxa/ALB C-terminal" evidence="14">
    <location>
        <begin position="357"/>
        <end position="550"/>
    </location>
</feature>
<keyword evidence="17" id="KW-1185">Reference proteome</keyword>
<sequence>MDKNQTTGFLLLSALLIGYMFFFQPDEPIETTNTQTTEVVDNTQQSTNTAITQPKAVIEGDSVLMQKYGVFGTLMGGESKEVVLENDKVKVTLNAKGGNVKSVLLKTYQTYDKKPLYLVDENSYKVNETIPTQYGAIDLNALHYTTQVTGNTVEMIASDKNGSELLRRVYTLEDNSYVVDYNLKFTGAKPFIQGQAITYIWKDDMKSVEKDMKTSRQKTTINYFTKKGDFDYLSMTSTSKEEEAISAPLTWVSAKQKFFNVALITDQQFNAANLVIDYVEDNESIVKTADITLQIPINTLEAANLRYYFGPNDYRVCEQVVEGFEDNVYLGWSWTTPLSKYIFIPIFEFLEGYGLNYGLIIFIMVVLVKSLLYPLTFNSYKSMAKMRLLKPEMDELKAKYGEDQVKIQSETMSLYRKVGANPLSGCIPMLAQMPFFVALYNFFPNALQLRGQSFLWADDLSTYDSVLNLPFTIPAYGDHVSLFTLLWAVSMVGYTYFQNQSQVQTNPQMKYVSYLSPVFFLFFFNSMAAGLTYYYFVSNCITIVQQIMSKKFVNEDKIRQIMDENKKKNANKKAGGFAARLDDAMKAKQKDQIEQKKKGGKK</sequence>
<feature type="domain" description="Membrane insertase YidC N-terminal" evidence="15">
    <location>
        <begin position="82"/>
        <end position="343"/>
    </location>
</feature>
<keyword evidence="4 13" id="KW-0813">Transport</keyword>
<evidence type="ECO:0000313" key="17">
    <source>
        <dbReference type="Proteomes" id="UP000267268"/>
    </source>
</evidence>
<evidence type="ECO:0000256" key="12">
    <source>
        <dbReference type="ARBA" id="ARBA00033342"/>
    </source>
</evidence>
<protein>
    <recommendedName>
        <fullName evidence="3 13">Membrane protein insertase YidC</fullName>
    </recommendedName>
    <alternativeName>
        <fullName evidence="12 13">Foldase YidC</fullName>
    </alternativeName>
    <alternativeName>
        <fullName evidence="11 13">Membrane integrase YidC</fullName>
    </alternativeName>
    <alternativeName>
        <fullName evidence="13">Membrane protein YidC</fullName>
    </alternativeName>
</protein>
<dbReference type="HAMAP" id="MF_01810">
    <property type="entry name" value="YidC_type1"/>
    <property type="match status" value="1"/>
</dbReference>
<dbReference type="Gene3D" id="2.70.98.90">
    <property type="match status" value="1"/>
</dbReference>
<feature type="transmembrane region" description="Helical" evidence="13">
    <location>
        <begin position="518"/>
        <end position="536"/>
    </location>
</feature>
<dbReference type="InterPro" id="IPR019998">
    <property type="entry name" value="Membr_insert_YidC"/>
</dbReference>
<evidence type="ECO:0000256" key="11">
    <source>
        <dbReference type="ARBA" id="ARBA00033245"/>
    </source>
</evidence>
<evidence type="ECO:0000256" key="1">
    <source>
        <dbReference type="ARBA" id="ARBA00004429"/>
    </source>
</evidence>
<evidence type="ECO:0000256" key="2">
    <source>
        <dbReference type="ARBA" id="ARBA00010527"/>
    </source>
</evidence>
<name>A0A3Q9FNR0_9BACT</name>
<dbReference type="GO" id="GO:0032977">
    <property type="term" value="F:membrane insertase activity"/>
    <property type="evidence" value="ECO:0007669"/>
    <property type="project" value="InterPro"/>
</dbReference>
<feature type="transmembrane region" description="Helical" evidence="13">
    <location>
        <begin position="422"/>
        <end position="443"/>
    </location>
</feature>
<evidence type="ECO:0000256" key="5">
    <source>
        <dbReference type="ARBA" id="ARBA00022475"/>
    </source>
</evidence>
<evidence type="ECO:0000256" key="9">
    <source>
        <dbReference type="ARBA" id="ARBA00023136"/>
    </source>
</evidence>
<keyword evidence="9 13" id="KW-0472">Membrane</keyword>
<evidence type="ECO:0000256" key="4">
    <source>
        <dbReference type="ARBA" id="ARBA00022448"/>
    </source>
</evidence>
<dbReference type="CDD" id="cd20070">
    <property type="entry name" value="5TM_YidC_Alb3"/>
    <property type="match status" value="1"/>
</dbReference>
<evidence type="ECO:0000256" key="3">
    <source>
        <dbReference type="ARBA" id="ARBA00015325"/>
    </source>
</evidence>
<evidence type="ECO:0000256" key="13">
    <source>
        <dbReference type="HAMAP-Rule" id="MF_01810"/>
    </source>
</evidence>
<evidence type="ECO:0000256" key="6">
    <source>
        <dbReference type="ARBA" id="ARBA00022692"/>
    </source>
</evidence>
<dbReference type="Proteomes" id="UP000267268">
    <property type="component" value="Chromosome 1"/>
</dbReference>
<dbReference type="EMBL" id="CP034562">
    <property type="protein sequence ID" value="AZQ62454.1"/>
    <property type="molecule type" value="Genomic_DNA"/>
</dbReference>
<keyword evidence="6 13" id="KW-0812">Transmembrane</keyword>
<dbReference type="NCBIfam" id="TIGR03593">
    <property type="entry name" value="yidC_nterm"/>
    <property type="match status" value="1"/>
</dbReference>
<dbReference type="RefSeq" id="WP_126613972.1">
    <property type="nucleotide sequence ID" value="NZ_CP034562.1"/>
</dbReference>
<feature type="transmembrane region" description="Helical" evidence="13">
    <location>
        <begin position="479"/>
        <end position="497"/>
    </location>
</feature>
<evidence type="ECO:0000259" key="15">
    <source>
        <dbReference type="Pfam" id="PF14849"/>
    </source>
</evidence>
<keyword evidence="5 13" id="KW-1003">Cell membrane</keyword>
<keyword evidence="10 13" id="KW-0143">Chaperone</keyword>
<reference evidence="16 17" key="1">
    <citation type="submission" date="2018-12" db="EMBL/GenBank/DDBJ databases">
        <title>Flammeovirga pectinis sp. nov., isolated from the gut of the Korean scallop, Patinopecten yessoensis.</title>
        <authorList>
            <person name="Bae J.-W."/>
            <person name="Jeong Y.-S."/>
            <person name="Kang W."/>
        </authorList>
    </citation>
    <scope>NUCLEOTIDE SEQUENCE [LARGE SCALE GENOMIC DNA]</scope>
    <source>
        <strain evidence="16 17">L12M1</strain>
    </source>
</reference>
<gene>
    <name evidence="13 16" type="primary">yidC</name>
    <name evidence="16" type="ORF">EI427_09445</name>
</gene>
<comment type="subunit">
    <text evidence="13">Interacts with the Sec translocase complex via SecD. Specifically interacts with transmembrane segments of nascent integral membrane proteins during membrane integration.</text>
</comment>
<comment type="function">
    <text evidence="13">Required for the insertion and/or proper folding and/or complex formation of integral membrane proteins into the membrane. Involved in integration of membrane proteins that insert both dependently and independently of the Sec translocase complex, as well as at least some lipoproteins. Aids folding of multispanning membrane proteins.</text>
</comment>
<dbReference type="PRINTS" id="PR00701">
    <property type="entry name" value="60KDINNERMP"/>
</dbReference>
<evidence type="ECO:0000259" key="14">
    <source>
        <dbReference type="Pfam" id="PF02096"/>
    </source>
</evidence>
<dbReference type="InterPro" id="IPR047196">
    <property type="entry name" value="YidC_ALB_C"/>
</dbReference>
<dbReference type="InterPro" id="IPR028055">
    <property type="entry name" value="YidC/Oxa/ALB_C"/>
</dbReference>
<dbReference type="GO" id="GO:0005886">
    <property type="term" value="C:plasma membrane"/>
    <property type="evidence" value="ECO:0007669"/>
    <property type="project" value="UniProtKB-SubCell"/>
</dbReference>
<dbReference type="AlphaFoldDB" id="A0A3Q9FNR0"/>
<accession>A0A3Q9FNR0</accession>
<dbReference type="Pfam" id="PF02096">
    <property type="entry name" value="60KD_IMP"/>
    <property type="match status" value="1"/>
</dbReference>
<comment type="similarity">
    <text evidence="2 13">Belongs to the OXA1/ALB3/YidC family. Type 1 subfamily.</text>
</comment>
<dbReference type="InterPro" id="IPR001708">
    <property type="entry name" value="YidC/ALB3/OXA1/COX18"/>
</dbReference>
<dbReference type="GO" id="GO:0051205">
    <property type="term" value="P:protein insertion into membrane"/>
    <property type="evidence" value="ECO:0007669"/>
    <property type="project" value="TreeGrafter"/>
</dbReference>
<keyword evidence="8 13" id="KW-1133">Transmembrane helix</keyword>